<dbReference type="Gene3D" id="3.30.420.360">
    <property type="match status" value="1"/>
</dbReference>
<keyword evidence="4" id="KW-0479">Metal-binding</keyword>
<dbReference type="PROSITE" id="PS51163">
    <property type="entry name" value="YRDC"/>
    <property type="match status" value="1"/>
</dbReference>
<dbReference type="PANTHER" id="PTHR42959">
    <property type="entry name" value="CARBAMOYLTRANSFERASE"/>
    <property type="match status" value="1"/>
</dbReference>
<evidence type="ECO:0000256" key="8">
    <source>
        <dbReference type="PIRNR" id="PIRNR006256"/>
    </source>
</evidence>
<dbReference type="Pfam" id="PF01300">
    <property type="entry name" value="Sua5_yciO_yrdC"/>
    <property type="match status" value="1"/>
</dbReference>
<dbReference type="Pfam" id="PF07503">
    <property type="entry name" value="zf-HYPF"/>
    <property type="match status" value="2"/>
</dbReference>
<feature type="domain" description="Acylphosphatase-like" evidence="10">
    <location>
        <begin position="15"/>
        <end position="101"/>
    </location>
</feature>
<comment type="catalytic activity">
    <reaction evidence="9">
        <text>an acyl phosphate + H2O = a carboxylate + phosphate + H(+)</text>
        <dbReference type="Rhea" id="RHEA:14965"/>
        <dbReference type="ChEBI" id="CHEBI:15377"/>
        <dbReference type="ChEBI" id="CHEBI:15378"/>
        <dbReference type="ChEBI" id="CHEBI:29067"/>
        <dbReference type="ChEBI" id="CHEBI:43474"/>
        <dbReference type="ChEBI" id="CHEBI:59918"/>
        <dbReference type="EC" id="3.6.1.7"/>
    </reaction>
</comment>
<dbReference type="UniPathway" id="UPA00335"/>
<dbReference type="Gene3D" id="3.90.870.50">
    <property type="match status" value="1"/>
</dbReference>
<dbReference type="PIRSF" id="PIRSF006256">
    <property type="entry name" value="CMPcnvr_hdrg_mat"/>
    <property type="match status" value="1"/>
</dbReference>
<dbReference type="GO" id="GO:0008270">
    <property type="term" value="F:zinc ion binding"/>
    <property type="evidence" value="ECO:0007669"/>
    <property type="project" value="UniProtKB-KW"/>
</dbReference>
<dbReference type="PATRIC" id="fig|1679444.3.peg.2661"/>
<dbReference type="GO" id="GO:0003725">
    <property type="term" value="F:double-stranded RNA binding"/>
    <property type="evidence" value="ECO:0007669"/>
    <property type="project" value="InterPro"/>
</dbReference>
<dbReference type="Proteomes" id="UP000176204">
    <property type="component" value="Chromosome I"/>
</dbReference>
<evidence type="ECO:0000256" key="3">
    <source>
        <dbReference type="ARBA" id="ARBA00022598"/>
    </source>
</evidence>
<comment type="pathway">
    <text evidence="1">Protein modification; [NiFe] hydrogenase maturation.</text>
</comment>
<dbReference type="KEGG" id="agl:PYTT_0850"/>
<evidence type="ECO:0000256" key="4">
    <source>
        <dbReference type="ARBA" id="ARBA00022723"/>
    </source>
</evidence>
<evidence type="ECO:0000259" key="11">
    <source>
        <dbReference type="PROSITE" id="PS51163"/>
    </source>
</evidence>
<dbReference type="InterPro" id="IPR051060">
    <property type="entry name" value="Carbamoyltrans_HypF-like"/>
</dbReference>
<evidence type="ECO:0000256" key="9">
    <source>
        <dbReference type="PROSITE-ProRule" id="PRU00520"/>
    </source>
</evidence>
<evidence type="ECO:0000259" key="10">
    <source>
        <dbReference type="PROSITE" id="PS51160"/>
    </source>
</evidence>
<dbReference type="InterPro" id="IPR017945">
    <property type="entry name" value="DHBP_synth_RibB-like_a/b_dom"/>
</dbReference>
<reference evidence="13" key="1">
    <citation type="submission" date="2016-09" db="EMBL/GenBank/DDBJ databases">
        <authorList>
            <person name="Koehorst J."/>
        </authorList>
    </citation>
    <scope>NUCLEOTIDE SEQUENCE [LARGE SCALE GENOMIC DNA]</scope>
</reference>
<dbReference type="RefSeq" id="WP_067774836.1">
    <property type="nucleotide sequence ID" value="NZ_LIGX01000019.1"/>
</dbReference>
<dbReference type="InterPro" id="IPR004421">
    <property type="entry name" value="Carbamoyltransferase_HypF"/>
</dbReference>
<dbReference type="SUPFAM" id="SSF53067">
    <property type="entry name" value="Actin-like ATPase domain"/>
    <property type="match status" value="1"/>
</dbReference>
<organism evidence="12 13">
    <name type="scientific">Akkermansia glycaniphila</name>
    <dbReference type="NCBI Taxonomy" id="1679444"/>
    <lineage>
        <taxon>Bacteria</taxon>
        <taxon>Pseudomonadati</taxon>
        <taxon>Verrucomicrobiota</taxon>
        <taxon>Verrucomicrobiia</taxon>
        <taxon>Verrucomicrobiales</taxon>
        <taxon>Akkermansiaceae</taxon>
        <taxon>Akkermansia</taxon>
    </lineage>
</organism>
<keyword evidence="9" id="KW-0378">Hydrolase</keyword>
<sequence length="780" mass="85697">MAPSPENHPRQHISRLRLNITGAVQGLGFRPFVFRLAEELHLAGWVRNTPAGVEIEIEGHPKQLSAFRTRLETDAPPLARLFTIEPCTLPPAGYAEFNIQESGAHSAAVPVILPELATCDQCVADIFNPDNRRYYYPFTNCTHCGPRYTIIEDLPYDRERTAMRIFSMCSTCREEYGNPADRRFHAQPNACPDCGPSLLLYDATGTLLRKGRKPGDIKAMLNRAVDTLRSGGIVSILGLGGVQLLTDAANEEAVRRLRSRKARDAKPFALMVPSVETARTLARISPDEERILRSPSAPIVLLTRRAGAPIAPSVAACSPSLGIMLPHTPLHHLLLKKYGAPLVCTSGNLSGAPLCHTQEDALRSLRRIADLHLLHDRPILRPVDDSVVRVFRGREIVVRRARGYAPLPVGPSQGPDTLALGGELKNTLCWRAHGLAVLSQHLGDLETEASTSTFRREIDNLGRLLHAGYGRLIVDSHPDYAASRYGRYLALKKGLTVISVQHHVAHVMACIEENHTPRPALGTAWDGTGYGTDGTIWGGEFFDIGETDCRRIAHLRLYPLPGGDAAAREPARCALSLLHSLSAEACPTLRKTVNRELAATVRDAVRSMMDKCFNSPLTSSMGRLFDAVSCYLGFHGPNLCEGHAAMQLETLARRYHETEQNKPSPLSWDIREENGCLVCDWEPVLRLLDSELKREASAEELAWRFHDGLAELIVRIAQSCRRTHIAVGGGCFLNTLLLDLLCDRTEQAGLTFDYPQRVPAHDGGLAYGQLAAAGLTLTTV</sequence>
<feature type="active site" evidence="9">
    <location>
        <position position="48"/>
    </location>
</feature>
<dbReference type="InterPro" id="IPR041440">
    <property type="entry name" value="HypF_C"/>
</dbReference>
<dbReference type="GO" id="GO:0016743">
    <property type="term" value="F:carboxyl- or carbamoyltransferase activity"/>
    <property type="evidence" value="ECO:0007669"/>
    <property type="project" value="UniProtKB-UniRule"/>
</dbReference>
<dbReference type="InterPro" id="IPR036046">
    <property type="entry name" value="Acylphosphatase-like_dom_sf"/>
</dbReference>
<evidence type="ECO:0000256" key="2">
    <source>
        <dbReference type="ARBA" id="ARBA00008097"/>
    </source>
</evidence>
<dbReference type="SUPFAM" id="SSF54975">
    <property type="entry name" value="Acylphosphatase/BLUF domain-like"/>
    <property type="match status" value="1"/>
</dbReference>
<accession>A0A1C7PD82</accession>
<dbReference type="Pfam" id="PF22521">
    <property type="entry name" value="HypF_C_2"/>
    <property type="match status" value="1"/>
</dbReference>
<dbReference type="GO" id="GO:0051604">
    <property type="term" value="P:protein maturation"/>
    <property type="evidence" value="ECO:0007669"/>
    <property type="project" value="TreeGrafter"/>
</dbReference>
<evidence type="ECO:0000256" key="7">
    <source>
        <dbReference type="ARBA" id="ARBA00048220"/>
    </source>
</evidence>
<dbReference type="InterPro" id="IPR043129">
    <property type="entry name" value="ATPase_NBD"/>
</dbReference>
<protein>
    <recommendedName>
        <fullName evidence="8">Carbamoyltransferase</fullName>
        <ecNumber evidence="8">6.2.-.-</ecNumber>
    </recommendedName>
</protein>
<dbReference type="EC" id="6.2.-.-" evidence="8"/>
<keyword evidence="5" id="KW-0863">Zinc-finger</keyword>
<dbReference type="AlphaFoldDB" id="A0A1C7PD82"/>
<dbReference type="Pfam" id="PF17788">
    <property type="entry name" value="HypF_C"/>
    <property type="match status" value="1"/>
</dbReference>
<dbReference type="SUPFAM" id="SSF55821">
    <property type="entry name" value="YrdC/RibB"/>
    <property type="match status" value="1"/>
</dbReference>
<keyword evidence="3" id="KW-0436">Ligase</keyword>
<evidence type="ECO:0000313" key="13">
    <source>
        <dbReference type="Proteomes" id="UP000176204"/>
    </source>
</evidence>
<proteinExistence type="inferred from homology"/>
<keyword evidence="6" id="KW-0862">Zinc</keyword>
<gene>
    <name evidence="12" type="ORF">PYTT_0850</name>
</gene>
<dbReference type="InterPro" id="IPR055128">
    <property type="entry name" value="HypF_C_2"/>
</dbReference>
<feature type="domain" description="YrdC-like" evidence="11">
    <location>
        <begin position="218"/>
        <end position="403"/>
    </location>
</feature>
<dbReference type="PANTHER" id="PTHR42959:SF1">
    <property type="entry name" value="CARBAMOYLTRANSFERASE HYPF"/>
    <property type="match status" value="1"/>
</dbReference>
<dbReference type="NCBIfam" id="TIGR00143">
    <property type="entry name" value="hypF"/>
    <property type="match status" value="1"/>
</dbReference>
<evidence type="ECO:0000256" key="5">
    <source>
        <dbReference type="ARBA" id="ARBA00022771"/>
    </source>
</evidence>
<dbReference type="Gene3D" id="3.30.110.120">
    <property type="match status" value="1"/>
</dbReference>
<dbReference type="InterPro" id="IPR001792">
    <property type="entry name" value="Acylphosphatase-like_dom"/>
</dbReference>
<dbReference type="STRING" id="1679444.PYTT_0850"/>
<evidence type="ECO:0000313" key="12">
    <source>
        <dbReference type="EMBL" id="SEH80098.1"/>
    </source>
</evidence>
<dbReference type="PROSITE" id="PS51160">
    <property type="entry name" value="ACYLPHOSPHATASE_3"/>
    <property type="match status" value="1"/>
</dbReference>
<evidence type="ECO:0000256" key="6">
    <source>
        <dbReference type="ARBA" id="ARBA00022833"/>
    </source>
</evidence>
<dbReference type="GO" id="GO:0016874">
    <property type="term" value="F:ligase activity"/>
    <property type="evidence" value="ECO:0007669"/>
    <property type="project" value="UniProtKB-UniRule"/>
</dbReference>
<keyword evidence="13" id="KW-1185">Reference proteome</keyword>
<dbReference type="GO" id="GO:0003998">
    <property type="term" value="F:acylphosphatase activity"/>
    <property type="evidence" value="ECO:0007669"/>
    <property type="project" value="UniProtKB-EC"/>
</dbReference>
<name>A0A1C7PD82_9BACT</name>
<dbReference type="InterPro" id="IPR006070">
    <property type="entry name" value="Sua5-like_dom"/>
</dbReference>
<dbReference type="EMBL" id="LT629973">
    <property type="protein sequence ID" value="SEH80098.1"/>
    <property type="molecule type" value="Genomic_DNA"/>
</dbReference>
<dbReference type="OrthoDB" id="9808093at2"/>
<feature type="active site" evidence="9">
    <location>
        <position position="30"/>
    </location>
</feature>
<dbReference type="Pfam" id="PF00708">
    <property type="entry name" value="Acylphosphatase"/>
    <property type="match status" value="1"/>
</dbReference>
<dbReference type="InterPro" id="IPR011125">
    <property type="entry name" value="Znf_HypF"/>
</dbReference>
<comment type="catalytic activity">
    <reaction evidence="7">
        <text>C-terminal L-cysteinyl-[HypE protein] + carbamoyl phosphate + ATP + H2O = C-terminal S-carboxamide-L-cysteinyl-[HypE protein] + AMP + phosphate + diphosphate + H(+)</text>
        <dbReference type="Rhea" id="RHEA:55636"/>
        <dbReference type="Rhea" id="RHEA-COMP:14247"/>
        <dbReference type="Rhea" id="RHEA-COMP:14392"/>
        <dbReference type="ChEBI" id="CHEBI:15377"/>
        <dbReference type="ChEBI" id="CHEBI:15378"/>
        <dbReference type="ChEBI" id="CHEBI:30616"/>
        <dbReference type="ChEBI" id="CHEBI:33019"/>
        <dbReference type="ChEBI" id="CHEBI:43474"/>
        <dbReference type="ChEBI" id="CHEBI:58228"/>
        <dbReference type="ChEBI" id="CHEBI:76913"/>
        <dbReference type="ChEBI" id="CHEBI:139126"/>
        <dbReference type="ChEBI" id="CHEBI:456215"/>
    </reaction>
</comment>
<comment type="similarity">
    <text evidence="2 8">Belongs to the carbamoyltransferase HypF family.</text>
</comment>
<dbReference type="Gene3D" id="3.30.420.40">
    <property type="match status" value="1"/>
</dbReference>
<evidence type="ECO:0000256" key="1">
    <source>
        <dbReference type="ARBA" id="ARBA00004711"/>
    </source>
</evidence>